<organism evidence="3">
    <name type="scientific">marine sediment metagenome</name>
    <dbReference type="NCBI Taxonomy" id="412755"/>
    <lineage>
        <taxon>unclassified sequences</taxon>
        <taxon>metagenomes</taxon>
        <taxon>ecological metagenomes</taxon>
    </lineage>
</organism>
<feature type="domain" description="Transposase IS116/IS110/IS902 C-terminal" evidence="2">
    <location>
        <begin position="2"/>
        <end position="52"/>
    </location>
</feature>
<protein>
    <recommendedName>
        <fullName evidence="2">Transposase IS116/IS110/IS902 C-terminal domain-containing protein</fullName>
    </recommendedName>
</protein>
<sequence>MAGFDLCANRSGRTSDKAGPVISKGGNSELRYALYQAASVAAARTDLFRAYFT</sequence>
<feature type="region of interest" description="Disordered" evidence="1">
    <location>
        <begin position="1"/>
        <end position="20"/>
    </location>
</feature>
<dbReference type="EMBL" id="LAZR01043102">
    <property type="protein sequence ID" value="KKL07904.1"/>
    <property type="molecule type" value="Genomic_DNA"/>
</dbReference>
<comment type="caution">
    <text evidence="3">The sequence shown here is derived from an EMBL/GenBank/DDBJ whole genome shotgun (WGS) entry which is preliminary data.</text>
</comment>
<reference evidence="3" key="1">
    <citation type="journal article" date="2015" name="Nature">
        <title>Complex archaea that bridge the gap between prokaryotes and eukaryotes.</title>
        <authorList>
            <person name="Spang A."/>
            <person name="Saw J.H."/>
            <person name="Jorgensen S.L."/>
            <person name="Zaremba-Niedzwiedzka K."/>
            <person name="Martijn J."/>
            <person name="Lind A.E."/>
            <person name="van Eijk R."/>
            <person name="Schleper C."/>
            <person name="Guy L."/>
            <person name="Ettema T.J."/>
        </authorList>
    </citation>
    <scope>NUCLEOTIDE SEQUENCE</scope>
</reference>
<name>A0A0F9AE95_9ZZZZ</name>
<accession>A0A0F9AE95</accession>
<dbReference type="GO" id="GO:0006313">
    <property type="term" value="P:DNA transposition"/>
    <property type="evidence" value="ECO:0007669"/>
    <property type="project" value="InterPro"/>
</dbReference>
<dbReference type="AlphaFoldDB" id="A0A0F9AE95"/>
<evidence type="ECO:0000259" key="2">
    <source>
        <dbReference type="Pfam" id="PF02371"/>
    </source>
</evidence>
<dbReference type="GO" id="GO:0004803">
    <property type="term" value="F:transposase activity"/>
    <property type="evidence" value="ECO:0007669"/>
    <property type="project" value="InterPro"/>
</dbReference>
<evidence type="ECO:0000256" key="1">
    <source>
        <dbReference type="SAM" id="MobiDB-lite"/>
    </source>
</evidence>
<gene>
    <name evidence="3" type="ORF">LCGC14_2581320</name>
</gene>
<dbReference type="Pfam" id="PF02371">
    <property type="entry name" value="Transposase_20"/>
    <property type="match status" value="1"/>
</dbReference>
<proteinExistence type="predicted"/>
<dbReference type="GO" id="GO:0003677">
    <property type="term" value="F:DNA binding"/>
    <property type="evidence" value="ECO:0007669"/>
    <property type="project" value="InterPro"/>
</dbReference>
<evidence type="ECO:0000313" key="3">
    <source>
        <dbReference type="EMBL" id="KKL07904.1"/>
    </source>
</evidence>
<dbReference type="InterPro" id="IPR003346">
    <property type="entry name" value="Transposase_20"/>
</dbReference>
<feature type="non-terminal residue" evidence="3">
    <location>
        <position position="53"/>
    </location>
</feature>